<dbReference type="Proteomes" id="UP000265515">
    <property type="component" value="Unassembled WGS sequence"/>
</dbReference>
<accession>A0A388KHC4</accession>
<dbReference type="AlphaFoldDB" id="A0A388KHC4"/>
<dbReference type="Gramene" id="GBG69442">
    <property type="protein sequence ID" value="GBG69442"/>
    <property type="gene ID" value="CBR_g4137"/>
</dbReference>
<name>A0A388KHC4_CHABU</name>
<protein>
    <submittedName>
        <fullName evidence="2">Uncharacterized protein</fullName>
    </submittedName>
</protein>
<gene>
    <name evidence="2" type="ORF">CBR_g4137</name>
</gene>
<evidence type="ECO:0000256" key="1">
    <source>
        <dbReference type="SAM" id="MobiDB-lite"/>
    </source>
</evidence>
<feature type="compositionally biased region" description="Basic and acidic residues" evidence="1">
    <location>
        <begin position="169"/>
        <end position="179"/>
    </location>
</feature>
<keyword evidence="3" id="KW-1185">Reference proteome</keyword>
<organism evidence="2 3">
    <name type="scientific">Chara braunii</name>
    <name type="common">Braun's stonewort</name>
    <dbReference type="NCBI Taxonomy" id="69332"/>
    <lineage>
        <taxon>Eukaryota</taxon>
        <taxon>Viridiplantae</taxon>
        <taxon>Streptophyta</taxon>
        <taxon>Charophyceae</taxon>
        <taxon>Charales</taxon>
        <taxon>Characeae</taxon>
        <taxon>Chara</taxon>
    </lineage>
</organism>
<proteinExistence type="predicted"/>
<evidence type="ECO:0000313" key="3">
    <source>
        <dbReference type="Proteomes" id="UP000265515"/>
    </source>
</evidence>
<sequence>MAVSIFGASPYWYTGDAAKTAYGATNYGGIGSVPARTTSGVEGGQLGEVFGADGHVLDADANGNKRDNLPAIQEGFLIPEGLWGAQFHHRTSKERLEACFNFRRMDGPVYKEIDDMSKSNKTMYHDNVADTSALGRVHLPSRVSAAGGSDTGEEGGGANNNGCGSMRDSGFERREHGGERELEMEEHAAADVQGRRRCCGETRHHTHGRDRRGCQQVPLLHLREAVRHSRKGDYCRAAALRDIGGGEQAHVLSSAGDHESYFKTGWCLQRASGSCR</sequence>
<reference evidence="2 3" key="1">
    <citation type="journal article" date="2018" name="Cell">
        <title>The Chara Genome: Secondary Complexity and Implications for Plant Terrestrialization.</title>
        <authorList>
            <person name="Nishiyama T."/>
            <person name="Sakayama H."/>
            <person name="Vries J.D."/>
            <person name="Buschmann H."/>
            <person name="Saint-Marcoux D."/>
            <person name="Ullrich K.K."/>
            <person name="Haas F.B."/>
            <person name="Vanderstraeten L."/>
            <person name="Becker D."/>
            <person name="Lang D."/>
            <person name="Vosolsobe S."/>
            <person name="Rombauts S."/>
            <person name="Wilhelmsson P.K.I."/>
            <person name="Janitza P."/>
            <person name="Kern R."/>
            <person name="Heyl A."/>
            <person name="Rumpler F."/>
            <person name="Villalobos L.I.A.C."/>
            <person name="Clay J.M."/>
            <person name="Skokan R."/>
            <person name="Toyoda A."/>
            <person name="Suzuki Y."/>
            <person name="Kagoshima H."/>
            <person name="Schijlen E."/>
            <person name="Tajeshwar N."/>
            <person name="Catarino B."/>
            <person name="Hetherington A.J."/>
            <person name="Saltykova A."/>
            <person name="Bonnot C."/>
            <person name="Breuninger H."/>
            <person name="Symeonidi A."/>
            <person name="Radhakrishnan G.V."/>
            <person name="Van Nieuwerburgh F."/>
            <person name="Deforce D."/>
            <person name="Chang C."/>
            <person name="Karol K.G."/>
            <person name="Hedrich R."/>
            <person name="Ulvskov P."/>
            <person name="Glockner G."/>
            <person name="Delwiche C.F."/>
            <person name="Petrasek J."/>
            <person name="Van de Peer Y."/>
            <person name="Friml J."/>
            <person name="Beilby M."/>
            <person name="Dolan L."/>
            <person name="Kohara Y."/>
            <person name="Sugano S."/>
            <person name="Fujiyama A."/>
            <person name="Delaux P.-M."/>
            <person name="Quint M."/>
            <person name="TheiBen G."/>
            <person name="Hagemann M."/>
            <person name="Harholt J."/>
            <person name="Dunand C."/>
            <person name="Zachgo S."/>
            <person name="Langdale J."/>
            <person name="Maumus F."/>
            <person name="Straeten D.V.D."/>
            <person name="Gould S.B."/>
            <person name="Rensing S.A."/>
        </authorList>
    </citation>
    <scope>NUCLEOTIDE SEQUENCE [LARGE SCALE GENOMIC DNA]</scope>
    <source>
        <strain evidence="2 3">S276</strain>
    </source>
</reference>
<comment type="caution">
    <text evidence="2">The sequence shown here is derived from an EMBL/GenBank/DDBJ whole genome shotgun (WGS) entry which is preliminary data.</text>
</comment>
<evidence type="ECO:0000313" key="2">
    <source>
        <dbReference type="EMBL" id="GBG69442.1"/>
    </source>
</evidence>
<feature type="region of interest" description="Disordered" evidence="1">
    <location>
        <begin position="142"/>
        <end position="179"/>
    </location>
</feature>
<dbReference type="EMBL" id="BFEA01000115">
    <property type="protein sequence ID" value="GBG69442.1"/>
    <property type="molecule type" value="Genomic_DNA"/>
</dbReference>